<sequence length="382" mass="44463">MNTITIEELMKQKPETITVLDVRPADEYRRGTFDGAISMPMKEIPERKEEIPKDKPVYLLCHTGERSMEYVDYLEQNGYDAWNVEGGYRAYLRMQLASFVQEEDARKEKTAEIERSIIKKFRKPIWRKFTQAITDYDLIQPGDKIAVCISGGKDSMLMAKLMQELQRHGKYPFELVFLVMNPGYNADNWKIIQDNAKVLGIPLTVFESEIFDIVAGVDRNPCYLCARMRRGNLYAEAKALGCNKIALGHHFDDVVETILMGMLYSGKIETMMPKLHSKNFEGMELIRPMYKIKEEDIKAWRDYHKLHFIQCACRFTENCATCGGERGSKRDEMKDLMKQFRATSDVIESNIFQSVHNINLRTVIGYHKDDEVYNFLDDYNER</sequence>
<dbReference type="GO" id="GO:0005524">
    <property type="term" value="F:ATP binding"/>
    <property type="evidence" value="ECO:0007669"/>
    <property type="project" value="UniProtKB-KW"/>
</dbReference>
<dbReference type="InterPro" id="IPR036873">
    <property type="entry name" value="Rhodanese-like_dom_sf"/>
</dbReference>
<reference evidence="2 3" key="1">
    <citation type="submission" date="2024-03" db="EMBL/GenBank/DDBJ databases">
        <title>Human intestinal bacterial collection.</title>
        <authorList>
            <person name="Pauvert C."/>
            <person name="Hitch T.C.A."/>
            <person name="Clavel T."/>
        </authorList>
    </citation>
    <scope>NUCLEOTIDE SEQUENCE [LARGE SCALE GENOMIC DNA]</scope>
    <source>
        <strain evidence="2 3">CLA-AA-H132</strain>
    </source>
</reference>
<dbReference type="PANTHER" id="PTHR43686">
    <property type="entry name" value="SULFURTRANSFERASE-RELATED"/>
    <property type="match status" value="1"/>
</dbReference>
<dbReference type="InterPro" id="IPR014729">
    <property type="entry name" value="Rossmann-like_a/b/a_fold"/>
</dbReference>
<dbReference type="PROSITE" id="PS50206">
    <property type="entry name" value="RHODANESE_3"/>
    <property type="match status" value="1"/>
</dbReference>
<accession>A0ABV1FG35</accession>
<evidence type="ECO:0000259" key="1">
    <source>
        <dbReference type="PROSITE" id="PS50206"/>
    </source>
</evidence>
<protein>
    <submittedName>
        <fullName evidence="2">ATP-binding protein</fullName>
    </submittedName>
</protein>
<dbReference type="SMART" id="SM00450">
    <property type="entry name" value="RHOD"/>
    <property type="match status" value="1"/>
</dbReference>
<dbReference type="Gene3D" id="3.40.250.10">
    <property type="entry name" value="Rhodanese-like domain"/>
    <property type="match status" value="1"/>
</dbReference>
<keyword evidence="2" id="KW-0067">ATP-binding</keyword>
<comment type="caution">
    <text evidence="2">The sequence shown here is derived from an EMBL/GenBank/DDBJ whole genome shotgun (WGS) entry which is preliminary data.</text>
</comment>
<dbReference type="Gene3D" id="3.40.50.620">
    <property type="entry name" value="HUPs"/>
    <property type="match status" value="1"/>
</dbReference>
<dbReference type="SUPFAM" id="SSF52821">
    <property type="entry name" value="Rhodanese/Cell cycle control phosphatase"/>
    <property type="match status" value="1"/>
</dbReference>
<dbReference type="CDD" id="cd00158">
    <property type="entry name" value="RHOD"/>
    <property type="match status" value="1"/>
</dbReference>
<keyword evidence="3" id="KW-1185">Reference proteome</keyword>
<dbReference type="CDD" id="cd24138">
    <property type="entry name" value="TtcA-like"/>
    <property type="match status" value="1"/>
</dbReference>
<gene>
    <name evidence="2" type="ORF">WMO29_06795</name>
</gene>
<dbReference type="Pfam" id="PF00581">
    <property type="entry name" value="Rhodanese"/>
    <property type="match status" value="1"/>
</dbReference>
<dbReference type="PANTHER" id="PTHR43686:SF1">
    <property type="entry name" value="AMINOTRAN_5 DOMAIN-CONTAINING PROTEIN"/>
    <property type="match status" value="1"/>
</dbReference>
<dbReference type="EMBL" id="JBBMFE010000004">
    <property type="protein sequence ID" value="MEQ2472196.1"/>
    <property type="molecule type" value="Genomic_DNA"/>
</dbReference>
<proteinExistence type="predicted"/>
<dbReference type="Pfam" id="PF01171">
    <property type="entry name" value="ATP_bind_3"/>
    <property type="match status" value="1"/>
</dbReference>
<evidence type="ECO:0000313" key="3">
    <source>
        <dbReference type="Proteomes" id="UP001438008"/>
    </source>
</evidence>
<dbReference type="InterPro" id="IPR001763">
    <property type="entry name" value="Rhodanese-like_dom"/>
</dbReference>
<organism evidence="2 3">
    <name type="scientific">Laedolimicola intestinihominis</name>
    <dbReference type="NCBI Taxonomy" id="3133166"/>
    <lineage>
        <taxon>Bacteria</taxon>
        <taxon>Bacillati</taxon>
        <taxon>Bacillota</taxon>
        <taxon>Clostridia</taxon>
        <taxon>Lachnospirales</taxon>
        <taxon>Lachnospiraceae</taxon>
        <taxon>Laedolimicola</taxon>
    </lineage>
</organism>
<keyword evidence="2" id="KW-0547">Nucleotide-binding</keyword>
<dbReference type="Proteomes" id="UP001438008">
    <property type="component" value="Unassembled WGS sequence"/>
</dbReference>
<feature type="domain" description="Rhodanese" evidence="1">
    <location>
        <begin position="13"/>
        <end position="100"/>
    </location>
</feature>
<name>A0ABV1FG35_9FIRM</name>
<dbReference type="SUPFAM" id="SSF52402">
    <property type="entry name" value="Adenine nucleotide alpha hydrolases-like"/>
    <property type="match status" value="1"/>
</dbReference>
<dbReference type="RefSeq" id="WP_178038615.1">
    <property type="nucleotide sequence ID" value="NZ_JBBMFE010000004.1"/>
</dbReference>
<dbReference type="InterPro" id="IPR011063">
    <property type="entry name" value="TilS/TtcA_N"/>
</dbReference>
<evidence type="ECO:0000313" key="2">
    <source>
        <dbReference type="EMBL" id="MEQ2472196.1"/>
    </source>
</evidence>